<proteinExistence type="predicted"/>
<feature type="compositionally biased region" description="Low complexity" evidence="1">
    <location>
        <begin position="22"/>
        <end position="46"/>
    </location>
</feature>
<reference evidence="3 4" key="1">
    <citation type="journal article" date="2010" name="Cell">
        <title>The genome of Naegleria gruberi illuminates early eukaryotic versatility.</title>
        <authorList>
            <person name="Fritz-Laylin L.K."/>
            <person name="Prochnik S.E."/>
            <person name="Ginger M.L."/>
            <person name="Dacks J.B."/>
            <person name="Carpenter M.L."/>
            <person name="Field M.C."/>
            <person name="Kuo A."/>
            <person name="Paredez A."/>
            <person name="Chapman J."/>
            <person name="Pham J."/>
            <person name="Shu S."/>
            <person name="Neupane R."/>
            <person name="Cipriano M."/>
            <person name="Mancuso J."/>
            <person name="Tu H."/>
            <person name="Salamov A."/>
            <person name="Lindquist E."/>
            <person name="Shapiro H."/>
            <person name="Lucas S."/>
            <person name="Grigoriev I.V."/>
            <person name="Cande W.Z."/>
            <person name="Fulton C."/>
            <person name="Rokhsar D.S."/>
            <person name="Dawson S.C."/>
        </authorList>
    </citation>
    <scope>NUCLEOTIDE SEQUENCE [LARGE SCALE GENOMIC DNA]</scope>
    <source>
        <strain evidence="3 4">NEG-M</strain>
    </source>
</reference>
<gene>
    <name evidence="3" type="ORF">NAEGRDRAFT_58672</name>
</gene>
<feature type="region of interest" description="Disordered" evidence="1">
    <location>
        <begin position="1"/>
        <end position="51"/>
    </location>
</feature>
<feature type="region of interest" description="Disordered" evidence="1">
    <location>
        <begin position="602"/>
        <end position="636"/>
    </location>
</feature>
<dbReference type="Gene3D" id="1.10.167.10">
    <property type="entry name" value="Regulator of G-protein Signalling 4, domain 2"/>
    <property type="match status" value="1"/>
</dbReference>
<dbReference type="PANTHER" id="PTHR10845">
    <property type="entry name" value="REGULATOR OF G PROTEIN SIGNALING"/>
    <property type="match status" value="1"/>
</dbReference>
<dbReference type="VEuPathDB" id="AmoebaDB:NAEGRDRAFT_58672"/>
<feature type="domain" description="RGS" evidence="2">
    <location>
        <begin position="643"/>
        <end position="793"/>
    </location>
</feature>
<dbReference type="AlphaFoldDB" id="D2VMG3"/>
<dbReference type="EMBL" id="GG738882">
    <property type="protein sequence ID" value="EFC41985.1"/>
    <property type="molecule type" value="Genomic_DNA"/>
</dbReference>
<dbReference type="OrthoDB" id="10442761at2759"/>
<dbReference type="InterPro" id="IPR044926">
    <property type="entry name" value="RGS_subdomain_2"/>
</dbReference>
<keyword evidence="4" id="KW-1185">Reference proteome</keyword>
<dbReference type="Pfam" id="PF00615">
    <property type="entry name" value="RGS"/>
    <property type="match status" value="1"/>
</dbReference>
<feature type="region of interest" description="Disordered" evidence="1">
    <location>
        <begin position="839"/>
        <end position="916"/>
    </location>
</feature>
<feature type="compositionally biased region" description="Polar residues" evidence="1">
    <location>
        <begin position="952"/>
        <end position="969"/>
    </location>
</feature>
<dbReference type="Proteomes" id="UP000006671">
    <property type="component" value="Unassembled WGS sequence"/>
</dbReference>
<dbReference type="InterPro" id="IPR036305">
    <property type="entry name" value="RGS_sf"/>
</dbReference>
<feature type="region of interest" description="Disordered" evidence="1">
    <location>
        <begin position="65"/>
        <end position="138"/>
    </location>
</feature>
<feature type="compositionally biased region" description="Polar residues" evidence="1">
    <location>
        <begin position="883"/>
        <end position="905"/>
    </location>
</feature>
<dbReference type="KEGG" id="ngr:NAEGRDRAFT_58672"/>
<feature type="compositionally biased region" description="Low complexity" evidence="1">
    <location>
        <begin position="76"/>
        <end position="96"/>
    </location>
</feature>
<accession>D2VMG3</accession>
<dbReference type="PANTHER" id="PTHR10845:SF192">
    <property type="entry name" value="DOUBLE HIT, ISOFORM B"/>
    <property type="match status" value="1"/>
</dbReference>
<dbReference type="SMART" id="SM00315">
    <property type="entry name" value="RGS"/>
    <property type="match status" value="1"/>
</dbReference>
<dbReference type="RefSeq" id="XP_002674729.1">
    <property type="nucleotide sequence ID" value="XM_002674683.1"/>
</dbReference>
<evidence type="ECO:0000256" key="1">
    <source>
        <dbReference type="SAM" id="MobiDB-lite"/>
    </source>
</evidence>
<dbReference type="GeneID" id="8851599"/>
<feature type="region of interest" description="Disordered" evidence="1">
    <location>
        <begin position="928"/>
        <end position="980"/>
    </location>
</feature>
<feature type="compositionally biased region" description="Low complexity" evidence="1">
    <location>
        <begin position="300"/>
        <end position="311"/>
    </location>
</feature>
<dbReference type="PROSITE" id="PS50132">
    <property type="entry name" value="RGS"/>
    <property type="match status" value="1"/>
</dbReference>
<sequence length="1110" mass="125224">MVATTASTTTTTNTTGRHLLTSSSSSSTDHNEMINNSNNYSNPTHNKYSPKPFIVSKERFRSVSSATISPHLPPTSLLSNNSSSSSSQLSNTTTQQDPNHQHTSTTTPTIRDLNLPTVRKSRRKKPIHSQDGENPLSEEEYRRLMMLKRKSRFIYSSSMTVNSRQKENYDNEDDDEGSFYDEEEVNSSSGVMMKNVMGDNDFSKLFDNLEGQDLETQFNNFLNALQDIPRVLMEHFQKEEFEWKQQVRQLNASREATTLHHLPDKYCQMSTFTLNNNGSSTESDLFESHHDGLNNKKLKNNNNTTSVSSTLEEQRRGQQQQYSSNHYNFNNNTYANTFASSSFSGAESNHLLIGNNNENTFNYSKPFYTTHSMMNESEYLQATSSATDYSYPMFHTDDESSLMFDDDNHQATTDSSPFEKLILDDDELLDYGDCDTYGDLDEFNNNDKTPTMEDYMDESSFFIEQTPPPQRPIYLSLQPVSPLMSATSSELTKPRKSSTSGGINSPSSSRTTNNLNNNTLLVASDELDVFTGDSPSLNTATISNENTCVTGSPIDTSRKSKVRHGSVPSEEFNKFLQISSPQQQQLFQGACSPARALSPTTSSIACSPGKVSSHHSRKMSNHGIGHMRSNSGIKKQPRANSYTVSSILGDPQLKPLFFDFLNEHHNSELVLFLQEEEEFRSECQNCIASNIGKLMIEYEIKMERIKQIFETYIKPGSNSELNLSNETRLKVENRVSALLIPPVISRHKGVGDLHLSRWISPDTFEAATTEVKISLKNHILPLFLESSRFENYLVQKHIQDNTVSNLRGKKIQRMLGYYIPESAKDYSFYVNGTTVGLGKQQQQQQQMQQPQHSQHHHYSTINDPTAKKSRPKKSLAALFGNNHAPSQNHNNPTMEQPVLNDTSPKSPFKNEQHKNQSLSKFKNWILGKRHPAESPNPSSSWSTLSKKSQLTVNNASNSSPQLVGTSSHIKISPREMESDPNKKVANAFLPLTMSSGQSNNTNTPEINSLINDGIIFIKVHTKKRGNCKILEINIDKMSLLSDQDKKLANQLKNVLLTHIDADINPFDKYPHLREFLQTKISVQSQKNWEEINEDCIIKVKSPATSNFFKL</sequence>
<dbReference type="SUPFAM" id="SSF48097">
    <property type="entry name" value="Regulator of G-protein signaling, RGS"/>
    <property type="match status" value="1"/>
</dbReference>
<organism evidence="4">
    <name type="scientific">Naegleria gruberi</name>
    <name type="common">Amoeba</name>
    <dbReference type="NCBI Taxonomy" id="5762"/>
    <lineage>
        <taxon>Eukaryota</taxon>
        <taxon>Discoba</taxon>
        <taxon>Heterolobosea</taxon>
        <taxon>Tetramitia</taxon>
        <taxon>Eutetramitia</taxon>
        <taxon>Vahlkampfiidae</taxon>
        <taxon>Naegleria</taxon>
    </lineage>
</organism>
<feature type="compositionally biased region" description="Low complexity" evidence="1">
    <location>
        <begin position="1"/>
        <end position="15"/>
    </location>
</feature>
<feature type="compositionally biased region" description="Low complexity" evidence="1">
    <location>
        <begin position="935"/>
        <end position="951"/>
    </location>
</feature>
<feature type="compositionally biased region" description="Polar residues" evidence="1">
    <location>
        <begin position="97"/>
        <end position="109"/>
    </location>
</feature>
<evidence type="ECO:0000313" key="3">
    <source>
        <dbReference type="EMBL" id="EFC41985.1"/>
    </source>
</evidence>
<evidence type="ECO:0000313" key="4">
    <source>
        <dbReference type="Proteomes" id="UP000006671"/>
    </source>
</evidence>
<name>D2VMG3_NAEGR</name>
<evidence type="ECO:0000259" key="2">
    <source>
        <dbReference type="PROSITE" id="PS50132"/>
    </source>
</evidence>
<feature type="region of interest" description="Disordered" evidence="1">
    <location>
        <begin position="160"/>
        <end position="183"/>
    </location>
</feature>
<feature type="region of interest" description="Disordered" evidence="1">
    <location>
        <begin position="485"/>
        <end position="515"/>
    </location>
</feature>
<feature type="compositionally biased region" description="Low complexity" evidence="1">
    <location>
        <begin position="497"/>
        <end position="515"/>
    </location>
</feature>
<dbReference type="InParanoid" id="D2VMG3"/>
<protein>
    <recommendedName>
        <fullName evidence="2">RGS domain-containing protein</fullName>
    </recommendedName>
</protein>
<feature type="compositionally biased region" description="Acidic residues" evidence="1">
    <location>
        <begin position="170"/>
        <end position="183"/>
    </location>
</feature>
<dbReference type="InterPro" id="IPR016137">
    <property type="entry name" value="RGS"/>
</dbReference>
<feature type="compositionally biased region" description="Low complexity" evidence="1">
    <location>
        <begin position="840"/>
        <end position="852"/>
    </location>
</feature>
<feature type="region of interest" description="Disordered" evidence="1">
    <location>
        <begin position="283"/>
        <end position="328"/>
    </location>
</feature>